<proteinExistence type="inferred from homology"/>
<comment type="catalytic activity">
    <reaction evidence="8 10">
        <text>dCMP + ATP = dCDP + ADP</text>
        <dbReference type="Rhea" id="RHEA:25094"/>
        <dbReference type="ChEBI" id="CHEBI:30616"/>
        <dbReference type="ChEBI" id="CHEBI:57566"/>
        <dbReference type="ChEBI" id="CHEBI:58593"/>
        <dbReference type="ChEBI" id="CHEBI:456216"/>
        <dbReference type="EC" id="2.7.4.25"/>
    </reaction>
</comment>
<evidence type="ECO:0000256" key="8">
    <source>
        <dbReference type="ARBA" id="ARBA00047615"/>
    </source>
</evidence>
<evidence type="ECO:0000313" key="12">
    <source>
        <dbReference type="EMBL" id="RCU52815.1"/>
    </source>
</evidence>
<comment type="caution">
    <text evidence="12">The sequence shown here is derived from an EMBL/GenBank/DDBJ whole genome shotgun (WGS) entry which is preliminary data.</text>
</comment>
<evidence type="ECO:0000259" key="11">
    <source>
        <dbReference type="Pfam" id="PF02224"/>
    </source>
</evidence>
<evidence type="ECO:0000256" key="7">
    <source>
        <dbReference type="ARBA" id="ARBA00022840"/>
    </source>
</evidence>
<keyword evidence="3 10" id="KW-0963">Cytoplasm</keyword>
<keyword evidence="13" id="KW-1185">Reference proteome</keyword>
<dbReference type="GO" id="GO:0036430">
    <property type="term" value="F:CMP kinase activity"/>
    <property type="evidence" value="ECO:0007669"/>
    <property type="project" value="RHEA"/>
</dbReference>
<accession>A0A368NSK9</accession>
<evidence type="ECO:0000256" key="6">
    <source>
        <dbReference type="ARBA" id="ARBA00022777"/>
    </source>
</evidence>
<dbReference type="EMBL" id="QPID01000001">
    <property type="protein sequence ID" value="RCU52815.1"/>
    <property type="molecule type" value="Genomic_DNA"/>
</dbReference>
<dbReference type="FunFam" id="3.40.50.300:FF:000262">
    <property type="entry name" value="Cytidylate kinase"/>
    <property type="match status" value="1"/>
</dbReference>
<comment type="subcellular location">
    <subcellularLocation>
        <location evidence="1 10">Cytoplasm</location>
    </subcellularLocation>
</comment>
<evidence type="ECO:0000256" key="9">
    <source>
        <dbReference type="ARBA" id="ARBA00048478"/>
    </source>
</evidence>
<dbReference type="PANTHER" id="PTHR21299">
    <property type="entry name" value="CYTIDYLATE KINASE/PANTOATE-BETA-ALANINE LIGASE"/>
    <property type="match status" value="1"/>
</dbReference>
<dbReference type="SUPFAM" id="SSF52540">
    <property type="entry name" value="P-loop containing nucleoside triphosphate hydrolases"/>
    <property type="match status" value="1"/>
</dbReference>
<feature type="domain" description="Cytidylate kinase" evidence="11">
    <location>
        <begin position="8"/>
        <end position="221"/>
    </location>
</feature>
<dbReference type="CDD" id="cd02020">
    <property type="entry name" value="CMPK"/>
    <property type="match status" value="1"/>
</dbReference>
<protein>
    <recommendedName>
        <fullName evidence="10">Cytidylate kinase</fullName>
        <shortName evidence="10">CK</shortName>
        <ecNumber evidence="10">2.7.4.25</ecNumber>
    </recommendedName>
    <alternativeName>
        <fullName evidence="10">Cytidine monophosphate kinase</fullName>
        <shortName evidence="10">CMP kinase</shortName>
    </alternativeName>
</protein>
<dbReference type="AlphaFoldDB" id="A0A368NSK9"/>
<dbReference type="InterPro" id="IPR027417">
    <property type="entry name" value="P-loop_NTPase"/>
</dbReference>
<dbReference type="InterPro" id="IPR003136">
    <property type="entry name" value="Cytidylate_kin"/>
</dbReference>
<comment type="catalytic activity">
    <reaction evidence="9 10">
        <text>CMP + ATP = CDP + ADP</text>
        <dbReference type="Rhea" id="RHEA:11600"/>
        <dbReference type="ChEBI" id="CHEBI:30616"/>
        <dbReference type="ChEBI" id="CHEBI:58069"/>
        <dbReference type="ChEBI" id="CHEBI:60377"/>
        <dbReference type="ChEBI" id="CHEBI:456216"/>
        <dbReference type="EC" id="2.7.4.25"/>
    </reaction>
</comment>
<comment type="similarity">
    <text evidence="2 10">Belongs to the cytidylate kinase family. Type 1 subfamily.</text>
</comment>
<dbReference type="RefSeq" id="WP_114336722.1">
    <property type="nucleotide sequence ID" value="NZ_QPID01000001.1"/>
</dbReference>
<dbReference type="Proteomes" id="UP000252558">
    <property type="component" value="Unassembled WGS sequence"/>
</dbReference>
<dbReference type="NCBIfam" id="TIGR00017">
    <property type="entry name" value="cmk"/>
    <property type="match status" value="1"/>
</dbReference>
<evidence type="ECO:0000256" key="4">
    <source>
        <dbReference type="ARBA" id="ARBA00022679"/>
    </source>
</evidence>
<dbReference type="GO" id="GO:0015949">
    <property type="term" value="P:nucleobase-containing small molecule interconversion"/>
    <property type="evidence" value="ECO:0007669"/>
    <property type="project" value="TreeGrafter"/>
</dbReference>
<sequence length="232" mass="24897">MPSGAPVITIDGPSGSGKGTLAQRLAQQLGWHLLDSGAIYRVLALASLHHGVDIENEDALVPLAAHLDVQFVSDENTKKIQVILEGEEVSKSIRTEECGAVASKIAAFPRVREALLRRQRGFKALPGLVADGRDMGTVVFQDAPVKLFLTASAEDRANRRYLQLQSAGHDANLAQILADVQARDERDTNRSVAPLVPAEDALVIDSSKMSIDEVEATAFDYIYGKLSPTASA</sequence>
<feature type="binding site" evidence="10">
    <location>
        <begin position="12"/>
        <end position="20"/>
    </location>
    <ligand>
        <name>ATP</name>
        <dbReference type="ChEBI" id="CHEBI:30616"/>
    </ligand>
</feature>
<dbReference type="GO" id="GO:0036431">
    <property type="term" value="F:dCMP kinase activity"/>
    <property type="evidence" value="ECO:0007669"/>
    <property type="project" value="InterPro"/>
</dbReference>
<keyword evidence="5 10" id="KW-0547">Nucleotide-binding</keyword>
<keyword evidence="4 10" id="KW-0808">Transferase</keyword>
<evidence type="ECO:0000256" key="1">
    <source>
        <dbReference type="ARBA" id="ARBA00004496"/>
    </source>
</evidence>
<organism evidence="12 13">
    <name type="scientific">Corallincola holothuriorum</name>
    <dbReference type="NCBI Taxonomy" id="2282215"/>
    <lineage>
        <taxon>Bacteria</taxon>
        <taxon>Pseudomonadati</taxon>
        <taxon>Pseudomonadota</taxon>
        <taxon>Gammaproteobacteria</taxon>
        <taxon>Alteromonadales</taxon>
        <taxon>Psychromonadaceae</taxon>
        <taxon>Corallincola</taxon>
    </lineage>
</organism>
<dbReference type="InterPro" id="IPR011994">
    <property type="entry name" value="Cytidylate_kinase_dom"/>
</dbReference>
<dbReference type="GO" id="GO:0006220">
    <property type="term" value="P:pyrimidine nucleotide metabolic process"/>
    <property type="evidence" value="ECO:0007669"/>
    <property type="project" value="UniProtKB-UniRule"/>
</dbReference>
<evidence type="ECO:0000313" key="13">
    <source>
        <dbReference type="Proteomes" id="UP000252558"/>
    </source>
</evidence>
<dbReference type="GO" id="GO:0005829">
    <property type="term" value="C:cytosol"/>
    <property type="evidence" value="ECO:0007669"/>
    <property type="project" value="TreeGrafter"/>
</dbReference>
<reference evidence="12 13" key="1">
    <citation type="submission" date="2018-07" db="EMBL/GenBank/DDBJ databases">
        <title>Corallincola holothuriorum sp. nov., a new facultative anaerobe isolated from sea cucumber Apostichopus japonicus.</title>
        <authorList>
            <person name="Xia H."/>
        </authorList>
    </citation>
    <scope>NUCLEOTIDE SEQUENCE [LARGE SCALE GENOMIC DNA]</scope>
    <source>
        <strain evidence="12 13">C4</strain>
    </source>
</reference>
<evidence type="ECO:0000256" key="2">
    <source>
        <dbReference type="ARBA" id="ARBA00009427"/>
    </source>
</evidence>
<dbReference type="EC" id="2.7.4.25" evidence="10"/>
<dbReference type="OrthoDB" id="9807434at2"/>
<dbReference type="HAMAP" id="MF_00238">
    <property type="entry name" value="Cytidyl_kinase_type1"/>
    <property type="match status" value="1"/>
</dbReference>
<dbReference type="GO" id="GO:0005524">
    <property type="term" value="F:ATP binding"/>
    <property type="evidence" value="ECO:0007669"/>
    <property type="project" value="UniProtKB-UniRule"/>
</dbReference>
<gene>
    <name evidence="10" type="primary">cmk</name>
    <name evidence="12" type="ORF">DU002_02305</name>
</gene>
<dbReference type="Gene3D" id="3.40.50.300">
    <property type="entry name" value="P-loop containing nucleotide triphosphate hydrolases"/>
    <property type="match status" value="1"/>
</dbReference>
<keyword evidence="6 10" id="KW-0418">Kinase</keyword>
<evidence type="ECO:0000256" key="3">
    <source>
        <dbReference type="ARBA" id="ARBA00022490"/>
    </source>
</evidence>
<keyword evidence="7 10" id="KW-0067">ATP-binding</keyword>
<dbReference type="PANTHER" id="PTHR21299:SF2">
    <property type="entry name" value="CYTIDYLATE KINASE"/>
    <property type="match status" value="1"/>
</dbReference>
<dbReference type="Pfam" id="PF02224">
    <property type="entry name" value="Cytidylate_kin"/>
    <property type="match status" value="1"/>
</dbReference>
<evidence type="ECO:0000256" key="5">
    <source>
        <dbReference type="ARBA" id="ARBA00022741"/>
    </source>
</evidence>
<evidence type="ECO:0000256" key="10">
    <source>
        <dbReference type="HAMAP-Rule" id="MF_00238"/>
    </source>
</evidence>
<name>A0A368NSK9_9GAMM</name>